<dbReference type="CDD" id="cd17574">
    <property type="entry name" value="REC_OmpR"/>
    <property type="match status" value="1"/>
</dbReference>
<dbReference type="SMART" id="SM00448">
    <property type="entry name" value="REC"/>
    <property type="match status" value="1"/>
</dbReference>
<sequence length="231" mass="26194">MTHSQKHIIIVEDEADLLANYRATLEKHGYRVTGLGSRQQAEQFFSAQMADLVILDVGLGHDADAGFALCQLLRARSATLPILMLTARDDEIDVVSGLRLGADDYLSKDISMPHLLARVAGLFRRQSAVQSSPADQPIEQGDLKILVDNLQLYWQQQLLDLTVTEFWMVQALARYPGQVKTREQLMKDANVYVDDSTITSHIKRIRKKFQKIDPEFDQIDTVHGMGYRWKP</sequence>
<evidence type="ECO:0000256" key="2">
    <source>
        <dbReference type="ARBA" id="ARBA00023012"/>
    </source>
</evidence>
<evidence type="ECO:0000259" key="8">
    <source>
        <dbReference type="PROSITE" id="PS50110"/>
    </source>
</evidence>
<dbReference type="Gene3D" id="1.10.10.10">
    <property type="entry name" value="Winged helix-like DNA-binding domain superfamily/Winged helix DNA-binding domain"/>
    <property type="match status" value="1"/>
</dbReference>
<dbReference type="PANTHER" id="PTHR48111">
    <property type="entry name" value="REGULATOR OF RPOS"/>
    <property type="match status" value="1"/>
</dbReference>
<gene>
    <name evidence="10" type="primary">pdsR</name>
    <name evidence="10" type="ORF">ACFODZ_09465</name>
</gene>
<evidence type="ECO:0000256" key="4">
    <source>
        <dbReference type="ARBA" id="ARBA00023125"/>
    </source>
</evidence>
<name>A0ABV7JE11_9GAMM</name>
<evidence type="ECO:0000256" key="5">
    <source>
        <dbReference type="ARBA" id="ARBA00023163"/>
    </source>
</evidence>
<dbReference type="RefSeq" id="WP_077411175.1">
    <property type="nucleotide sequence ID" value="NZ_JBHRTS010000004.1"/>
</dbReference>
<feature type="DNA-binding region" description="OmpR/PhoB-type" evidence="7">
    <location>
        <begin position="135"/>
        <end position="231"/>
    </location>
</feature>
<feature type="domain" description="Response regulatory" evidence="8">
    <location>
        <begin position="7"/>
        <end position="123"/>
    </location>
</feature>
<proteinExistence type="predicted"/>
<dbReference type="InterPro" id="IPR036388">
    <property type="entry name" value="WH-like_DNA-bd_sf"/>
</dbReference>
<feature type="domain" description="OmpR/PhoB-type" evidence="9">
    <location>
        <begin position="135"/>
        <end position="231"/>
    </location>
</feature>
<keyword evidence="11" id="KW-1185">Reference proteome</keyword>
<reference evidence="11" key="1">
    <citation type="journal article" date="2019" name="Int. J. Syst. Evol. Microbiol.">
        <title>The Global Catalogue of Microorganisms (GCM) 10K type strain sequencing project: providing services to taxonomists for standard genome sequencing and annotation.</title>
        <authorList>
            <consortium name="The Broad Institute Genomics Platform"/>
            <consortium name="The Broad Institute Genome Sequencing Center for Infectious Disease"/>
            <person name="Wu L."/>
            <person name="Ma J."/>
        </authorList>
    </citation>
    <scope>NUCLEOTIDE SEQUENCE [LARGE SCALE GENOMIC DNA]</scope>
    <source>
        <strain evidence="11">KCTC 42953</strain>
    </source>
</reference>
<dbReference type="CDD" id="cd00383">
    <property type="entry name" value="trans_reg_C"/>
    <property type="match status" value="1"/>
</dbReference>
<evidence type="ECO:0000313" key="10">
    <source>
        <dbReference type="EMBL" id="MFC3194468.1"/>
    </source>
</evidence>
<dbReference type="PROSITE" id="PS51755">
    <property type="entry name" value="OMPR_PHOB"/>
    <property type="match status" value="1"/>
</dbReference>
<dbReference type="SUPFAM" id="SSF46894">
    <property type="entry name" value="C-terminal effector domain of the bipartite response regulators"/>
    <property type="match status" value="1"/>
</dbReference>
<dbReference type="Gene3D" id="3.40.50.2300">
    <property type="match status" value="1"/>
</dbReference>
<dbReference type="InterPro" id="IPR001789">
    <property type="entry name" value="Sig_transdc_resp-reg_receiver"/>
</dbReference>
<dbReference type="PROSITE" id="PS50110">
    <property type="entry name" value="RESPONSE_REGULATORY"/>
    <property type="match status" value="1"/>
</dbReference>
<dbReference type="EMBL" id="JBHRTS010000004">
    <property type="protein sequence ID" value="MFC3194468.1"/>
    <property type="molecule type" value="Genomic_DNA"/>
</dbReference>
<protein>
    <submittedName>
        <fullName evidence="10">Proteobacterial dedicated sortase system response regulator</fullName>
    </submittedName>
</protein>
<dbReference type="Pfam" id="PF00486">
    <property type="entry name" value="Trans_reg_C"/>
    <property type="match status" value="1"/>
</dbReference>
<dbReference type="NCBIfam" id="TIGR03787">
    <property type="entry name" value="marine_sort_RR"/>
    <property type="match status" value="1"/>
</dbReference>
<evidence type="ECO:0000256" key="7">
    <source>
        <dbReference type="PROSITE-ProRule" id="PRU01091"/>
    </source>
</evidence>
<evidence type="ECO:0000256" key="1">
    <source>
        <dbReference type="ARBA" id="ARBA00022553"/>
    </source>
</evidence>
<dbReference type="InterPro" id="IPR011006">
    <property type="entry name" value="CheY-like_superfamily"/>
</dbReference>
<feature type="modified residue" description="4-aspartylphosphate" evidence="6">
    <location>
        <position position="56"/>
    </location>
</feature>
<evidence type="ECO:0000256" key="6">
    <source>
        <dbReference type="PROSITE-ProRule" id="PRU00169"/>
    </source>
</evidence>
<keyword evidence="3" id="KW-0805">Transcription regulation</keyword>
<evidence type="ECO:0000313" key="11">
    <source>
        <dbReference type="Proteomes" id="UP001595533"/>
    </source>
</evidence>
<dbReference type="InterPro" id="IPR016032">
    <property type="entry name" value="Sig_transdc_resp-reg_C-effctor"/>
</dbReference>
<dbReference type="Proteomes" id="UP001595533">
    <property type="component" value="Unassembled WGS sequence"/>
</dbReference>
<accession>A0ABV7JE11</accession>
<evidence type="ECO:0000256" key="3">
    <source>
        <dbReference type="ARBA" id="ARBA00023015"/>
    </source>
</evidence>
<comment type="caution">
    <text evidence="10">The sequence shown here is derived from an EMBL/GenBank/DDBJ whole genome shotgun (WGS) entry which is preliminary data.</text>
</comment>
<keyword evidence="2" id="KW-0902">Two-component regulatory system</keyword>
<keyword evidence="1 6" id="KW-0597">Phosphoprotein</keyword>
<keyword evidence="5" id="KW-0804">Transcription</keyword>
<dbReference type="Gene3D" id="6.10.250.690">
    <property type="match status" value="1"/>
</dbReference>
<dbReference type="PANTHER" id="PTHR48111:SF21">
    <property type="entry name" value="DNA-BINDING DUAL MASTER TRANSCRIPTIONAL REGULATOR RPAA"/>
    <property type="match status" value="1"/>
</dbReference>
<dbReference type="InterPro" id="IPR022305">
    <property type="entry name" value="Response_regulator"/>
</dbReference>
<dbReference type="Pfam" id="PF00072">
    <property type="entry name" value="Response_reg"/>
    <property type="match status" value="1"/>
</dbReference>
<evidence type="ECO:0000259" key="9">
    <source>
        <dbReference type="PROSITE" id="PS51755"/>
    </source>
</evidence>
<dbReference type="SUPFAM" id="SSF52172">
    <property type="entry name" value="CheY-like"/>
    <property type="match status" value="1"/>
</dbReference>
<dbReference type="InterPro" id="IPR039420">
    <property type="entry name" value="WalR-like"/>
</dbReference>
<dbReference type="SMART" id="SM00862">
    <property type="entry name" value="Trans_reg_C"/>
    <property type="match status" value="1"/>
</dbReference>
<dbReference type="InterPro" id="IPR001867">
    <property type="entry name" value="OmpR/PhoB-type_DNA-bd"/>
</dbReference>
<organism evidence="10 11">
    <name type="scientific">Marinicella sediminis</name>
    <dbReference type="NCBI Taxonomy" id="1792834"/>
    <lineage>
        <taxon>Bacteria</taxon>
        <taxon>Pseudomonadati</taxon>
        <taxon>Pseudomonadota</taxon>
        <taxon>Gammaproteobacteria</taxon>
        <taxon>Lysobacterales</taxon>
        <taxon>Marinicellaceae</taxon>
        <taxon>Marinicella</taxon>
    </lineage>
</organism>
<keyword evidence="4 7" id="KW-0238">DNA-binding</keyword>